<dbReference type="InterPro" id="IPR036779">
    <property type="entry name" value="LysM_dom_sf"/>
</dbReference>
<dbReference type="SMART" id="SM00257">
    <property type="entry name" value="LysM"/>
    <property type="match status" value="1"/>
</dbReference>
<dbReference type="Gene3D" id="3.10.350.10">
    <property type="entry name" value="LysM domain"/>
    <property type="match status" value="1"/>
</dbReference>
<evidence type="ECO:0000256" key="1">
    <source>
        <dbReference type="SAM" id="MobiDB-lite"/>
    </source>
</evidence>
<dbReference type="InterPro" id="IPR018392">
    <property type="entry name" value="LysM"/>
</dbReference>
<dbReference type="Proteomes" id="UP000306980">
    <property type="component" value="Unassembled WGS sequence"/>
</dbReference>
<feature type="region of interest" description="Disordered" evidence="1">
    <location>
        <begin position="33"/>
        <end position="97"/>
    </location>
</feature>
<accession>A0A5S3QH55</accession>
<dbReference type="PROSITE" id="PS51782">
    <property type="entry name" value="LYSM"/>
    <property type="match status" value="1"/>
</dbReference>
<feature type="region of interest" description="Disordered" evidence="1">
    <location>
        <begin position="149"/>
        <end position="186"/>
    </location>
</feature>
<sequence>MKIHIVQKGDTLWEIAKQYNADFEQVKEMNPQLSSPDMIMPGMKIKIPSSSKPVKPEKTKKKEMQKPEVEKPYKDTSPKPKPVEKEDDVKPPKPVEPKMPIQQQAMQVPIEQEMNHYTTINLPQVPSYTMPEQAPTEKPKPMPYQPKPMPPKQPHYTPTIPQPPVSKVEPYSGSKPDCGCGGKKPAQQPMYQQPMYKPMPQQPMCEQPMYKPMPQQPMCEQPIYKPMPQQPMCEQPMYKPMPQQPMYQQPVHKPMPQQPMYQQPMHKPMPPFSQHDMMMGSSSCMEKQVKSGHYHSNDCYPHQPYHSSNMSGLHDSYYQPKPQLTNPHVPDDHFSQPMPPGYRDDHDDTLDDESVGE</sequence>
<feature type="compositionally biased region" description="Low complexity" evidence="1">
    <location>
        <begin position="43"/>
        <end position="53"/>
    </location>
</feature>
<evidence type="ECO:0000259" key="2">
    <source>
        <dbReference type="PROSITE" id="PS51782"/>
    </source>
</evidence>
<feature type="domain" description="LysM" evidence="2">
    <location>
        <begin position="2"/>
        <end position="47"/>
    </location>
</feature>
<protein>
    <submittedName>
        <fullName evidence="3">SafA/ExsA family spore coat assembly protein</fullName>
    </submittedName>
</protein>
<feature type="compositionally biased region" description="Basic and acidic residues" evidence="1">
    <location>
        <begin position="54"/>
        <end position="96"/>
    </location>
</feature>
<dbReference type="SUPFAM" id="SSF54106">
    <property type="entry name" value="LysM domain"/>
    <property type="match status" value="1"/>
</dbReference>
<dbReference type="CDD" id="cd00118">
    <property type="entry name" value="LysM"/>
    <property type="match status" value="1"/>
</dbReference>
<proteinExistence type="predicted"/>
<feature type="region of interest" description="Disordered" evidence="1">
    <location>
        <begin position="292"/>
        <end position="357"/>
    </location>
</feature>
<organism evidence="3 4">
    <name type="scientific">Lentibacillus cibarius</name>
    <dbReference type="NCBI Taxonomy" id="2583219"/>
    <lineage>
        <taxon>Bacteria</taxon>
        <taxon>Bacillati</taxon>
        <taxon>Bacillota</taxon>
        <taxon>Bacilli</taxon>
        <taxon>Bacillales</taxon>
        <taxon>Bacillaceae</taxon>
        <taxon>Lentibacillus</taxon>
    </lineage>
</organism>
<dbReference type="EMBL" id="VCIA01000001">
    <property type="protein sequence ID" value="TMN21069.1"/>
    <property type="molecule type" value="Genomic_DNA"/>
</dbReference>
<gene>
    <name evidence="3" type="primary">safA</name>
    <name evidence="3" type="ORF">FFL34_02320</name>
</gene>
<feature type="compositionally biased region" description="Acidic residues" evidence="1">
    <location>
        <begin position="347"/>
        <end position="357"/>
    </location>
</feature>
<evidence type="ECO:0000313" key="3">
    <source>
        <dbReference type="EMBL" id="TMN21069.1"/>
    </source>
</evidence>
<dbReference type="InterPro" id="IPR014248">
    <property type="entry name" value="Spore_coat_assembly_SafA"/>
</dbReference>
<dbReference type="Pfam" id="PF01476">
    <property type="entry name" value="LysM"/>
    <property type="match status" value="1"/>
</dbReference>
<reference evidence="3 4" key="1">
    <citation type="submission" date="2019-05" db="EMBL/GenBank/DDBJ databases">
        <title>Genomic analysis of Lentibacillus sp. NKC220-2.</title>
        <authorList>
            <person name="Oh Y.J."/>
        </authorList>
    </citation>
    <scope>NUCLEOTIDE SEQUENCE [LARGE SCALE GENOMIC DNA]</scope>
    <source>
        <strain evidence="3 4">NKC220-2</strain>
    </source>
</reference>
<dbReference type="RefSeq" id="WP_138600978.1">
    <property type="nucleotide sequence ID" value="NZ_VCIA01000001.1"/>
</dbReference>
<name>A0A5S3QH55_9BACI</name>
<dbReference type="NCBIfam" id="TIGR02899">
    <property type="entry name" value="spore_safA"/>
    <property type="match status" value="1"/>
</dbReference>
<dbReference type="AlphaFoldDB" id="A0A5S3QH55"/>
<dbReference type="OrthoDB" id="2033517at2"/>
<evidence type="ECO:0000313" key="4">
    <source>
        <dbReference type="Proteomes" id="UP000306980"/>
    </source>
</evidence>
<comment type="caution">
    <text evidence="3">The sequence shown here is derived from an EMBL/GenBank/DDBJ whole genome shotgun (WGS) entry which is preliminary data.</text>
</comment>